<gene>
    <name evidence="1" type="ORF">S06H3_63878</name>
</gene>
<dbReference type="EMBL" id="BARV01042492">
    <property type="protein sequence ID" value="GAI48321.1"/>
    <property type="molecule type" value="Genomic_DNA"/>
</dbReference>
<comment type="caution">
    <text evidence="1">The sequence shown here is derived from an EMBL/GenBank/DDBJ whole genome shotgun (WGS) entry which is preliminary data.</text>
</comment>
<feature type="non-terminal residue" evidence="1">
    <location>
        <position position="36"/>
    </location>
</feature>
<sequence>MAGGQILDWAGYRFTAKPSSRLRRSTKDFLPYWQAS</sequence>
<dbReference type="AlphaFoldDB" id="X1Q0P0"/>
<accession>X1Q0P0</accession>
<organism evidence="1">
    <name type="scientific">marine sediment metagenome</name>
    <dbReference type="NCBI Taxonomy" id="412755"/>
    <lineage>
        <taxon>unclassified sequences</taxon>
        <taxon>metagenomes</taxon>
        <taxon>ecological metagenomes</taxon>
    </lineage>
</organism>
<name>X1Q0P0_9ZZZZ</name>
<protein>
    <submittedName>
        <fullName evidence="1">Uncharacterized protein</fullName>
    </submittedName>
</protein>
<reference evidence="1" key="1">
    <citation type="journal article" date="2014" name="Front. Microbiol.">
        <title>High frequency of phylogenetically diverse reductive dehalogenase-homologous genes in deep subseafloor sedimentary metagenomes.</title>
        <authorList>
            <person name="Kawai M."/>
            <person name="Futagami T."/>
            <person name="Toyoda A."/>
            <person name="Takaki Y."/>
            <person name="Nishi S."/>
            <person name="Hori S."/>
            <person name="Arai W."/>
            <person name="Tsubouchi T."/>
            <person name="Morono Y."/>
            <person name="Uchiyama I."/>
            <person name="Ito T."/>
            <person name="Fujiyama A."/>
            <person name="Inagaki F."/>
            <person name="Takami H."/>
        </authorList>
    </citation>
    <scope>NUCLEOTIDE SEQUENCE</scope>
    <source>
        <strain evidence="1">Expedition CK06-06</strain>
    </source>
</reference>
<evidence type="ECO:0000313" key="1">
    <source>
        <dbReference type="EMBL" id="GAI48321.1"/>
    </source>
</evidence>
<proteinExistence type="predicted"/>